<name>A0ABS2SNU7_9BACI</name>
<evidence type="ECO:0000313" key="2">
    <source>
        <dbReference type="EMBL" id="MBM7837187.1"/>
    </source>
</evidence>
<keyword evidence="1" id="KW-1133">Transmembrane helix</keyword>
<evidence type="ECO:0000256" key="1">
    <source>
        <dbReference type="SAM" id="Phobius"/>
    </source>
</evidence>
<protein>
    <recommendedName>
        <fullName evidence="4">DUF2651 domain-containing protein</fullName>
    </recommendedName>
</protein>
<keyword evidence="1" id="KW-0812">Transmembrane</keyword>
<dbReference type="Proteomes" id="UP001179280">
    <property type="component" value="Unassembled WGS sequence"/>
</dbReference>
<dbReference type="Pfam" id="PF10852">
    <property type="entry name" value="DUF2651"/>
    <property type="match status" value="1"/>
</dbReference>
<feature type="transmembrane region" description="Helical" evidence="1">
    <location>
        <begin position="6"/>
        <end position="24"/>
    </location>
</feature>
<reference evidence="2" key="1">
    <citation type="submission" date="2021-01" db="EMBL/GenBank/DDBJ databases">
        <title>Genomic Encyclopedia of Type Strains, Phase IV (KMG-IV): sequencing the most valuable type-strain genomes for metagenomic binning, comparative biology and taxonomic classification.</title>
        <authorList>
            <person name="Goeker M."/>
        </authorList>
    </citation>
    <scope>NUCLEOTIDE SEQUENCE</scope>
    <source>
        <strain evidence="2">DSM 21943</strain>
    </source>
</reference>
<comment type="caution">
    <text evidence="2">The sequence shown here is derived from an EMBL/GenBank/DDBJ whole genome shotgun (WGS) entry which is preliminary data.</text>
</comment>
<keyword evidence="1" id="KW-0472">Membrane</keyword>
<accession>A0ABS2SNU7</accession>
<dbReference type="EMBL" id="JAFBCV010000001">
    <property type="protein sequence ID" value="MBM7837187.1"/>
    <property type="molecule type" value="Genomic_DNA"/>
</dbReference>
<dbReference type="InterPro" id="IPR020258">
    <property type="entry name" value="Uncharacterised_YbeF"/>
</dbReference>
<organism evidence="2 3">
    <name type="scientific">Shouchella xiaoxiensis</name>
    <dbReference type="NCBI Taxonomy" id="766895"/>
    <lineage>
        <taxon>Bacteria</taxon>
        <taxon>Bacillati</taxon>
        <taxon>Bacillota</taxon>
        <taxon>Bacilli</taxon>
        <taxon>Bacillales</taxon>
        <taxon>Bacillaceae</taxon>
        <taxon>Shouchella</taxon>
    </lineage>
</organism>
<evidence type="ECO:0008006" key="4">
    <source>
        <dbReference type="Google" id="ProtNLM"/>
    </source>
</evidence>
<evidence type="ECO:0000313" key="3">
    <source>
        <dbReference type="Proteomes" id="UP001179280"/>
    </source>
</evidence>
<sequence length="75" mass="8172">MEFVVALLVGPTLAVILGITGYLLTKTLFIAPLIVAIGTTIASFTLFNSSFLVYVFVYSILALLSGWLFSLLKER</sequence>
<feature type="transmembrane region" description="Helical" evidence="1">
    <location>
        <begin position="53"/>
        <end position="72"/>
    </location>
</feature>
<proteinExistence type="predicted"/>
<gene>
    <name evidence="2" type="ORF">JOC54_000418</name>
</gene>
<dbReference type="RefSeq" id="WP_204464057.1">
    <property type="nucleotide sequence ID" value="NZ_JAFBCV010000001.1"/>
</dbReference>
<keyword evidence="3" id="KW-1185">Reference proteome</keyword>